<feature type="domain" description="Exocyst complex component EXOC6/Sec15 N-terminal" evidence="1">
    <location>
        <begin position="94"/>
        <end position="267"/>
    </location>
</feature>
<dbReference type="AlphaFoldDB" id="A0A5J4Z6R8"/>
<dbReference type="Pfam" id="PF20651">
    <property type="entry name" value="EXOC6_Sec15_N"/>
    <property type="match status" value="1"/>
</dbReference>
<dbReference type="Proteomes" id="UP000324585">
    <property type="component" value="Unassembled WGS sequence"/>
</dbReference>
<dbReference type="InterPro" id="IPR048359">
    <property type="entry name" value="EXOC6_Sec15_N"/>
</dbReference>
<dbReference type="GO" id="GO:0016020">
    <property type="term" value="C:membrane"/>
    <property type="evidence" value="ECO:0007669"/>
    <property type="project" value="TreeGrafter"/>
</dbReference>
<reference evidence="3" key="1">
    <citation type="journal article" date="2019" name="Nat. Commun.">
        <title>Expansion of phycobilisome linker gene families in mesophilic red algae.</title>
        <authorList>
            <person name="Lee J."/>
            <person name="Kim D."/>
            <person name="Bhattacharya D."/>
            <person name="Yoon H.S."/>
        </authorList>
    </citation>
    <scope>NUCLEOTIDE SEQUENCE [LARGE SCALE GENOMIC DNA]</scope>
    <source>
        <strain evidence="3">CCMP 1328</strain>
    </source>
</reference>
<dbReference type="GO" id="GO:0006893">
    <property type="term" value="P:Golgi to plasma membrane transport"/>
    <property type="evidence" value="ECO:0007669"/>
    <property type="project" value="TreeGrafter"/>
</dbReference>
<evidence type="ECO:0000259" key="1">
    <source>
        <dbReference type="Pfam" id="PF20651"/>
    </source>
</evidence>
<name>A0A5J4Z6R8_PORPP</name>
<dbReference type="InterPro" id="IPR007225">
    <property type="entry name" value="EXOC6/Sec15"/>
</dbReference>
<dbReference type="GO" id="GO:0090522">
    <property type="term" value="P:vesicle tethering involved in exocytosis"/>
    <property type="evidence" value="ECO:0007669"/>
    <property type="project" value="InterPro"/>
</dbReference>
<keyword evidence="3" id="KW-1185">Reference proteome</keyword>
<dbReference type="GO" id="GO:0006886">
    <property type="term" value="P:intracellular protein transport"/>
    <property type="evidence" value="ECO:0007669"/>
    <property type="project" value="InterPro"/>
</dbReference>
<evidence type="ECO:0000313" key="3">
    <source>
        <dbReference type="Proteomes" id="UP000324585"/>
    </source>
</evidence>
<proteinExistence type="predicted"/>
<dbReference type="PANTHER" id="PTHR12702">
    <property type="entry name" value="SEC15"/>
    <property type="match status" value="1"/>
</dbReference>
<dbReference type="PANTHER" id="PTHR12702:SF0">
    <property type="entry name" value="EXOCYST COMPLEX COMPONENT 6"/>
    <property type="match status" value="1"/>
</dbReference>
<dbReference type="GO" id="GO:0000145">
    <property type="term" value="C:exocyst"/>
    <property type="evidence" value="ECO:0007669"/>
    <property type="project" value="TreeGrafter"/>
</dbReference>
<gene>
    <name evidence="2" type="ORF">FVE85_6118</name>
</gene>
<evidence type="ECO:0000313" key="2">
    <source>
        <dbReference type="EMBL" id="KAA8498533.1"/>
    </source>
</evidence>
<organism evidence="2 3">
    <name type="scientific">Porphyridium purpureum</name>
    <name type="common">Red alga</name>
    <name type="synonym">Porphyridium cruentum</name>
    <dbReference type="NCBI Taxonomy" id="35688"/>
    <lineage>
        <taxon>Eukaryota</taxon>
        <taxon>Rhodophyta</taxon>
        <taxon>Bangiophyceae</taxon>
        <taxon>Porphyridiales</taxon>
        <taxon>Porphyridiaceae</taxon>
        <taxon>Porphyridium</taxon>
    </lineage>
</organism>
<comment type="caution">
    <text evidence="2">The sequence shown here is derived from an EMBL/GenBank/DDBJ whole genome shotgun (WGS) entry which is preliminary data.</text>
</comment>
<sequence>MRHHRVNRTWVFCGYCGSDRGYSDGVVVLRGGEGRGNCGARGRVEQREWACGRMAGTTGMSWLPSQQEPEDQMVLAAARAVYQNDEADAVRDLLDAKISAEAQQMVRTVKRNSRKVEHEVGKLLRARQDIHDMEDRLLTASAQAEQLALSVSAKQDELQAQMQISANIVKVVRLIQVLKRMMRIYGEAREYVKELRLHMALKSVHALRVQLHEELGVFSITELDAETAAFIPDPAVIEALVEQKCDAMFDKWVSHVIAVRTDIGRYAIAQIKSANSSRGPWLPAILEDSELADEHLGDTSGGQSGNVALLQLDVRNVVQCAMLYADLGRTKKLENAYGNMMQFLVSRALMDAQSHRAGRTAGSIAYQDARSSTLSDYDVIVTLVASVLGLLVIDTALREQLELAITPRARLNKLWLDAESALSDFISDYVHKEMSLVSRLRLKGLVEDTVACANDYKLSTPTLAEIDLTPLSKA</sequence>
<dbReference type="EMBL" id="VRMN01000001">
    <property type="protein sequence ID" value="KAA8498533.1"/>
    <property type="molecule type" value="Genomic_DNA"/>
</dbReference>
<protein>
    <recommendedName>
        <fullName evidence="1">Exocyst complex component EXOC6/Sec15 N-terminal domain-containing protein</fullName>
    </recommendedName>
</protein>
<accession>A0A5J4Z6R8</accession>